<proteinExistence type="predicted"/>
<dbReference type="AlphaFoldDB" id="A0A8H7C251"/>
<reference evidence="1 2" key="1">
    <citation type="journal article" name="Sci. Rep.">
        <title>Telomere-to-telomere assembled and centromere annotated genomes of the two main subspecies of the button mushroom Agaricus bisporus reveal especially polymorphic chromosome ends.</title>
        <authorList>
            <person name="Sonnenberg A.S.M."/>
            <person name="Sedaghat-Telgerd N."/>
            <person name="Lavrijssen B."/>
            <person name="Ohm R.A."/>
            <person name="Hendrickx P.M."/>
            <person name="Scholtmeijer K."/>
            <person name="Baars J.J.P."/>
            <person name="van Peer A."/>
        </authorList>
    </citation>
    <scope>NUCLEOTIDE SEQUENCE [LARGE SCALE GENOMIC DNA]</scope>
    <source>
        <strain evidence="1 2">H119_p4</strain>
    </source>
</reference>
<accession>A0A8H7C251</accession>
<evidence type="ECO:0000313" key="2">
    <source>
        <dbReference type="Proteomes" id="UP000629468"/>
    </source>
</evidence>
<sequence length="86" mass="10092">MLLVFHRGLAWVWAHQHSNKDTDSRSDSAFRNGLPMGLRARLASRRCQLQCFFLLSRRIRLLGYHHLRVCAQRGCHTSSIIWQRCS</sequence>
<protein>
    <submittedName>
        <fullName evidence="1">Uncharacterized protein</fullName>
    </submittedName>
</protein>
<comment type="caution">
    <text evidence="1">The sequence shown here is derived from an EMBL/GenBank/DDBJ whole genome shotgun (WGS) entry which is preliminary data.</text>
</comment>
<evidence type="ECO:0000313" key="1">
    <source>
        <dbReference type="EMBL" id="KAF7761087.1"/>
    </source>
</evidence>
<organism evidence="1 2">
    <name type="scientific">Agaricus bisporus var. burnettii</name>
    <dbReference type="NCBI Taxonomy" id="192524"/>
    <lineage>
        <taxon>Eukaryota</taxon>
        <taxon>Fungi</taxon>
        <taxon>Dikarya</taxon>
        <taxon>Basidiomycota</taxon>
        <taxon>Agaricomycotina</taxon>
        <taxon>Agaricomycetes</taxon>
        <taxon>Agaricomycetidae</taxon>
        <taxon>Agaricales</taxon>
        <taxon>Agaricineae</taxon>
        <taxon>Agaricaceae</taxon>
        <taxon>Agaricus</taxon>
    </lineage>
</organism>
<dbReference type="EMBL" id="JABXXO010000014">
    <property type="protein sequence ID" value="KAF7761087.1"/>
    <property type="molecule type" value="Genomic_DNA"/>
</dbReference>
<dbReference type="Proteomes" id="UP000629468">
    <property type="component" value="Unassembled WGS sequence"/>
</dbReference>
<name>A0A8H7C251_AGABI</name>
<gene>
    <name evidence="1" type="ORF">Agabi119p4_10496</name>
</gene>